<comment type="caution">
    <text evidence="2">The sequence shown here is derived from an EMBL/GenBank/DDBJ whole genome shotgun (WGS) entry which is preliminary data.</text>
</comment>
<dbReference type="eggNOG" id="ENOG5032U4X">
    <property type="taxonomic scope" value="Bacteria"/>
</dbReference>
<keyword evidence="2" id="KW-0449">Lipoprotein</keyword>
<feature type="signal peptide" evidence="1">
    <location>
        <begin position="1"/>
        <end position="21"/>
    </location>
</feature>
<dbReference type="OrthoDB" id="7618452at2"/>
<dbReference type="PATRIC" id="fig|1280950.3.peg.3061"/>
<evidence type="ECO:0000256" key="1">
    <source>
        <dbReference type="SAM" id="SignalP"/>
    </source>
</evidence>
<keyword evidence="3" id="KW-1185">Reference proteome</keyword>
<dbReference type="Proteomes" id="UP000025171">
    <property type="component" value="Unassembled WGS sequence"/>
</dbReference>
<name>A0A059FE38_9PROT</name>
<evidence type="ECO:0000313" key="2">
    <source>
        <dbReference type="EMBL" id="KCZ88884.1"/>
    </source>
</evidence>
<proteinExistence type="predicted"/>
<feature type="chain" id="PRO_5001578009" evidence="1">
    <location>
        <begin position="22"/>
        <end position="268"/>
    </location>
</feature>
<gene>
    <name evidence="2" type="ORF">HJO_15244</name>
</gene>
<evidence type="ECO:0000313" key="3">
    <source>
        <dbReference type="Proteomes" id="UP000025171"/>
    </source>
</evidence>
<sequence length="268" mass="29293">MKLGWYAAAAVLLAACGQANNAPQESDIVEIDDATLDEAPALAREYVPPDYSKITSYGDDWYLSPGWPGEYPAGFVILDADVTVDGRTAPDHTKPQDKACSLPQFANYQLWNNKRVAADELEFFVATKTFPVTLTQDANVEYVSDAGMQVLEMKRGDQLTYLRYLGEGFAILSRDGTEYDINEAELMDISDIRDSKGEEDEWIRVTCGDGTRAWLLYDDVIAEPGIVPSPITGYGDAADILPDQVEAIRAEAEANAAAAAAMADEPFE</sequence>
<accession>A0A059FE38</accession>
<dbReference type="EMBL" id="ARYK01000009">
    <property type="protein sequence ID" value="KCZ88884.1"/>
    <property type="molecule type" value="Genomic_DNA"/>
</dbReference>
<dbReference type="RefSeq" id="WP_156945750.1">
    <property type="nucleotide sequence ID" value="NZ_ARYK01000009.1"/>
</dbReference>
<dbReference type="AlphaFoldDB" id="A0A059FE38"/>
<dbReference type="PROSITE" id="PS51257">
    <property type="entry name" value="PROKAR_LIPOPROTEIN"/>
    <property type="match status" value="1"/>
</dbReference>
<organism evidence="2 3">
    <name type="scientific">Hyphomonas johnsonii MHS-2</name>
    <dbReference type="NCBI Taxonomy" id="1280950"/>
    <lineage>
        <taxon>Bacteria</taxon>
        <taxon>Pseudomonadati</taxon>
        <taxon>Pseudomonadota</taxon>
        <taxon>Alphaproteobacteria</taxon>
        <taxon>Hyphomonadales</taxon>
        <taxon>Hyphomonadaceae</taxon>
        <taxon>Hyphomonas</taxon>
    </lineage>
</organism>
<reference evidence="2 3" key="1">
    <citation type="journal article" date="2014" name="Antonie Van Leeuwenhoek">
        <title>Hyphomonas beringensis sp. nov. and Hyphomonas chukchiensis sp. nov., isolated from surface seawater of the Bering Sea and Chukchi Sea.</title>
        <authorList>
            <person name="Li C."/>
            <person name="Lai Q."/>
            <person name="Li G."/>
            <person name="Dong C."/>
            <person name="Wang J."/>
            <person name="Liao Y."/>
            <person name="Shao Z."/>
        </authorList>
    </citation>
    <scope>NUCLEOTIDE SEQUENCE [LARGE SCALE GENOMIC DNA]</scope>
    <source>
        <strain evidence="2 3">MHS-2</strain>
    </source>
</reference>
<keyword evidence="1" id="KW-0732">Signal</keyword>
<protein>
    <submittedName>
        <fullName evidence="2">Putative lipoprotein</fullName>
    </submittedName>
</protein>